<accession>N0BNE1</accession>
<dbReference type="Proteomes" id="UP000013307">
    <property type="component" value="Chromosome"/>
</dbReference>
<dbReference type="SUPFAM" id="SSF75169">
    <property type="entry name" value="DsrEFH-like"/>
    <property type="match status" value="1"/>
</dbReference>
<protein>
    <submittedName>
        <fullName evidence="1">Uncharacterized protein</fullName>
    </submittedName>
</protein>
<sequence length="120" mass="13538">MINMSKLKVVFHLDFDDTPTFELSLANITNFLNDVGAETVDIALLANGFAVKLFVKASAMKFREKLEELHKQGVKFYVCNNALNVHNISKEDIFELCEVVPAGITKLVELQREGYAYIKP</sequence>
<evidence type="ECO:0000313" key="1">
    <source>
        <dbReference type="EMBL" id="AGK62166.1"/>
    </source>
</evidence>
<dbReference type="PANTHER" id="PTHR37691:SF1">
    <property type="entry name" value="BLR3518 PROTEIN"/>
    <property type="match status" value="1"/>
</dbReference>
<organism evidence="1 2">
    <name type="scientific">Archaeoglobus sulfaticallidus PM70-1</name>
    <dbReference type="NCBI Taxonomy" id="387631"/>
    <lineage>
        <taxon>Archaea</taxon>
        <taxon>Methanobacteriati</taxon>
        <taxon>Methanobacteriota</taxon>
        <taxon>Archaeoglobi</taxon>
        <taxon>Archaeoglobales</taxon>
        <taxon>Archaeoglobaceae</taxon>
        <taxon>Archaeoglobus</taxon>
    </lineage>
</organism>
<dbReference type="PANTHER" id="PTHR37691">
    <property type="entry name" value="BLR3518 PROTEIN"/>
    <property type="match status" value="1"/>
</dbReference>
<name>N0BNE1_9EURY</name>
<dbReference type="EMBL" id="CP005290">
    <property type="protein sequence ID" value="AGK62166.1"/>
    <property type="molecule type" value="Genomic_DNA"/>
</dbReference>
<reference evidence="1 2" key="1">
    <citation type="journal article" date="2013" name="Genome Announc.">
        <title>Complete Genome Sequence of the Thermophilic and Facultatively Chemolithoautotrophic Sulfate Reducer Archaeoglobus sulfaticallidus Strain PM70-1T.</title>
        <authorList>
            <person name="Stokke R."/>
            <person name="Hocking W.P."/>
            <person name="Steinsbu B.O."/>
            <person name="Steen I.H."/>
        </authorList>
    </citation>
    <scope>NUCLEOTIDE SEQUENCE [LARGE SCALE GENOMIC DNA]</scope>
    <source>
        <strain evidence="1">PM70-1</strain>
    </source>
</reference>
<dbReference type="InterPro" id="IPR003787">
    <property type="entry name" value="Sulphur_relay_DsrE/F-like"/>
</dbReference>
<dbReference type="eggNOG" id="arCOG04394">
    <property type="taxonomic scope" value="Archaea"/>
</dbReference>
<dbReference type="Gene3D" id="3.40.1260.10">
    <property type="entry name" value="DsrEFH-like"/>
    <property type="match status" value="1"/>
</dbReference>
<evidence type="ECO:0000313" key="2">
    <source>
        <dbReference type="Proteomes" id="UP000013307"/>
    </source>
</evidence>
<proteinExistence type="predicted"/>
<dbReference type="STRING" id="387631.Asulf_02213"/>
<dbReference type="Pfam" id="PF02635">
    <property type="entry name" value="DsrE"/>
    <property type="match status" value="1"/>
</dbReference>
<dbReference type="InterPro" id="IPR027396">
    <property type="entry name" value="DsrEFH-like"/>
</dbReference>
<dbReference type="AlphaFoldDB" id="N0BNE1"/>
<keyword evidence="2" id="KW-1185">Reference proteome</keyword>
<dbReference type="KEGG" id="ast:Asulf_02213"/>
<gene>
    <name evidence="1" type="ORF">Asulf_02213</name>
</gene>
<dbReference type="HOGENOM" id="CLU_127515_4_2_2"/>